<gene>
    <name evidence="1" type="ORF">V5O48_012162</name>
</gene>
<evidence type="ECO:0000313" key="1">
    <source>
        <dbReference type="EMBL" id="KAL0569794.1"/>
    </source>
</evidence>
<comment type="caution">
    <text evidence="1">The sequence shown here is derived from an EMBL/GenBank/DDBJ whole genome shotgun (WGS) entry which is preliminary data.</text>
</comment>
<dbReference type="Proteomes" id="UP001465976">
    <property type="component" value="Unassembled WGS sequence"/>
</dbReference>
<proteinExistence type="predicted"/>
<name>A0ABR3F450_9AGAR</name>
<reference evidence="1 2" key="1">
    <citation type="submission" date="2024-02" db="EMBL/GenBank/DDBJ databases">
        <title>A draft genome for the cacao thread blight pathogen Marasmius crinis-equi.</title>
        <authorList>
            <person name="Cohen S.P."/>
            <person name="Baruah I.K."/>
            <person name="Amoako-Attah I."/>
            <person name="Bukari Y."/>
            <person name="Meinhardt L.W."/>
            <person name="Bailey B.A."/>
        </authorList>
    </citation>
    <scope>NUCLEOTIDE SEQUENCE [LARGE SCALE GENOMIC DNA]</scope>
    <source>
        <strain evidence="1 2">GH-76</strain>
    </source>
</reference>
<organism evidence="1 2">
    <name type="scientific">Marasmius crinis-equi</name>
    <dbReference type="NCBI Taxonomy" id="585013"/>
    <lineage>
        <taxon>Eukaryota</taxon>
        <taxon>Fungi</taxon>
        <taxon>Dikarya</taxon>
        <taxon>Basidiomycota</taxon>
        <taxon>Agaricomycotina</taxon>
        <taxon>Agaricomycetes</taxon>
        <taxon>Agaricomycetidae</taxon>
        <taxon>Agaricales</taxon>
        <taxon>Marasmiineae</taxon>
        <taxon>Marasmiaceae</taxon>
        <taxon>Marasmius</taxon>
    </lineage>
</organism>
<dbReference type="EMBL" id="JBAHYK010001051">
    <property type="protein sequence ID" value="KAL0569794.1"/>
    <property type="molecule type" value="Genomic_DNA"/>
</dbReference>
<feature type="non-terminal residue" evidence="1">
    <location>
        <position position="60"/>
    </location>
</feature>
<sequence length="60" mass="6960">MSESMEDRYCETELVEPVNQEISLYTATVELTTNVVKNTDSEIRWEMLEKSTDESKDVVL</sequence>
<accession>A0ABR3F450</accession>
<protein>
    <submittedName>
        <fullName evidence="1">Uncharacterized protein</fullName>
    </submittedName>
</protein>
<keyword evidence="2" id="KW-1185">Reference proteome</keyword>
<evidence type="ECO:0000313" key="2">
    <source>
        <dbReference type="Proteomes" id="UP001465976"/>
    </source>
</evidence>